<dbReference type="EMBL" id="JAPKHW010000005">
    <property type="protein sequence ID" value="MCX4145351.1"/>
    <property type="molecule type" value="Genomic_DNA"/>
</dbReference>
<dbReference type="EMBL" id="JAMXWF010000005">
    <property type="protein sequence ID" value="MDQ6407180.1"/>
    <property type="molecule type" value="Genomic_DNA"/>
</dbReference>
<evidence type="ECO:0000313" key="1">
    <source>
        <dbReference type="EMBL" id="MCX4145351.1"/>
    </source>
</evidence>
<dbReference type="AlphaFoldDB" id="A0AAP5ETH4"/>
<keyword evidence="3" id="KW-1185">Reference proteome</keyword>
<comment type="caution">
    <text evidence="2">The sequence shown here is derived from an EMBL/GenBank/DDBJ whole genome shotgun (WGS) entry which is preliminary data.</text>
</comment>
<dbReference type="Proteomes" id="UP001242288">
    <property type="component" value="Unassembled WGS sequence"/>
</dbReference>
<sequence length="66" mass="7455">MLRCFGAMEWRRKRIKVGSASLEPFDMTDASAMRPNRFNRFAPHGDAAYDNDSTLVLRSSGIKDSC</sequence>
<evidence type="ECO:0000313" key="2">
    <source>
        <dbReference type="EMBL" id="MDQ6407180.1"/>
    </source>
</evidence>
<dbReference type="Proteomes" id="UP001209412">
    <property type="component" value="Unassembled WGS sequence"/>
</dbReference>
<proteinExistence type="predicted"/>
<gene>
    <name evidence="2" type="ORF">NIE36_08205</name>
    <name evidence="1" type="ORF">OSB80_08225</name>
</gene>
<evidence type="ECO:0000313" key="3">
    <source>
        <dbReference type="Proteomes" id="UP001209412"/>
    </source>
</evidence>
<evidence type="ECO:0000313" key="4">
    <source>
        <dbReference type="Proteomes" id="UP001242288"/>
    </source>
</evidence>
<reference evidence="2" key="1">
    <citation type="submission" date="2022-06" db="EMBL/GenBank/DDBJ databases">
        <title>PHB producers.</title>
        <authorList>
            <person name="Besaury L."/>
        </authorList>
    </citation>
    <scope>NUCLEOTIDE SEQUENCE</scope>
    <source>
        <strain evidence="2 3">SEWS6</strain>
    </source>
</reference>
<dbReference type="RefSeq" id="WP_266257291.1">
    <property type="nucleotide sequence ID" value="NZ_JAMXWF010000005.1"/>
</dbReference>
<organism evidence="2 4">
    <name type="scientific">Paraburkholderia madseniana</name>
    <dbReference type="NCBI Taxonomy" id="2599607"/>
    <lineage>
        <taxon>Bacteria</taxon>
        <taxon>Pseudomonadati</taxon>
        <taxon>Pseudomonadota</taxon>
        <taxon>Betaproteobacteria</taxon>
        <taxon>Burkholderiales</taxon>
        <taxon>Burkholderiaceae</taxon>
        <taxon>Paraburkholderia</taxon>
    </lineage>
</organism>
<accession>A0AAP5ETH4</accession>
<name>A0AAP5ETH4_9BURK</name>
<protein>
    <submittedName>
        <fullName evidence="2">Uncharacterized protein</fullName>
    </submittedName>
</protein>